<gene>
    <name evidence="6" type="ORF">J7T54_007233</name>
</gene>
<dbReference type="RefSeq" id="XP_051361240.1">
    <property type="nucleotide sequence ID" value="XM_051507517.1"/>
</dbReference>
<comment type="subcellular location">
    <subcellularLocation>
        <location evidence="1">Membrane</location>
        <topology evidence="1">Multi-pass membrane protein</topology>
    </subcellularLocation>
</comment>
<dbReference type="InterPro" id="IPR007941">
    <property type="entry name" value="DUF726"/>
</dbReference>
<dbReference type="GeneID" id="75833709"/>
<reference evidence="6" key="1">
    <citation type="journal article" date="2021" name="J Fungi (Basel)">
        <title>Genomic and Metabolomic Analyses of the Marine Fungus Emericellopsis cladophorae: Insights into Saltwater Adaptability Mechanisms and Its Biosynthetic Potential.</title>
        <authorList>
            <person name="Goncalves M.F.M."/>
            <person name="Hilario S."/>
            <person name="Van de Peer Y."/>
            <person name="Esteves A.C."/>
            <person name="Alves A."/>
        </authorList>
    </citation>
    <scope>NUCLEOTIDE SEQUENCE</scope>
    <source>
        <strain evidence="6">MUM 19.33</strain>
    </source>
</reference>
<keyword evidence="4" id="KW-0472">Membrane</keyword>
<proteinExistence type="predicted"/>
<dbReference type="EMBL" id="JAGIXG020000033">
    <property type="protein sequence ID" value="KAI6780384.1"/>
    <property type="molecule type" value="Genomic_DNA"/>
</dbReference>
<dbReference type="OrthoDB" id="277931at2759"/>
<keyword evidence="7" id="KW-1185">Reference proteome</keyword>
<evidence type="ECO:0000313" key="7">
    <source>
        <dbReference type="Proteomes" id="UP001055219"/>
    </source>
</evidence>
<protein>
    <submittedName>
        <fullName evidence="6">Membrane protein-like protein</fullName>
    </submittedName>
</protein>
<evidence type="ECO:0000256" key="5">
    <source>
        <dbReference type="SAM" id="MobiDB-lite"/>
    </source>
</evidence>
<dbReference type="Pfam" id="PF05277">
    <property type="entry name" value="DUF726"/>
    <property type="match status" value="2"/>
</dbReference>
<evidence type="ECO:0000256" key="2">
    <source>
        <dbReference type="ARBA" id="ARBA00022692"/>
    </source>
</evidence>
<evidence type="ECO:0000313" key="6">
    <source>
        <dbReference type="EMBL" id="KAI6780384.1"/>
    </source>
</evidence>
<dbReference type="GO" id="GO:0016020">
    <property type="term" value="C:membrane"/>
    <property type="evidence" value="ECO:0007669"/>
    <property type="project" value="UniProtKB-SubCell"/>
</dbReference>
<name>A0A9P9XYT2_9HYPO</name>
<keyword evidence="3" id="KW-1133">Transmembrane helix</keyword>
<evidence type="ECO:0000256" key="1">
    <source>
        <dbReference type="ARBA" id="ARBA00004141"/>
    </source>
</evidence>
<dbReference type="PANTHER" id="PTHR17920">
    <property type="entry name" value="TRANSMEMBRANE AND COILED-COIL DOMAIN-CONTAINING PROTEIN 4 TMCO4"/>
    <property type="match status" value="1"/>
</dbReference>
<sequence>MTPHLRELKKEALTFFRKWQASILQRVRDISITVQDQSPTQGALQGRGRGAPVVRGPARGGRGARGGRAGRGALTLATGPPRLPSKHTDVPFANRFPPIPNTLWTLPQERRKLFLHIAFLAIISLTEYSANAHLLLLNLTSCLNLPVKMFLAEEVRLAQAFASAALDVSPESLLSQKPEEIRGSRKWKGPEPGASLAPALIQAGIGTAAGSFGLTTCTAIGLLGPMAGSERPLCNMFSMNPAKPISKMIEIFSRDIQDFALLPMHGEVHSEYIDARRPPAVDRRFRLVIALGGWLTEDEDVHDPWKCLGQQVEAFVLRWETTALLNLGGSLETVIKSKAWRDAKEAISTKTIFTSIIESSWPSQLLKISKIIDNPWSVGMVRAEKAGQTLADAISRHKVQGERSVSLLGYGAPVPSEPRVWLTLKSVVSGRLVNVYSEHDYLLGFLNRYSNTHFGIAGLQEIQGADGVENLDVGELAYGHLGYASATGRILKEIGWDDLDGDIVKNEKPFQVAPIAGRR</sequence>
<keyword evidence="2" id="KW-0812">Transmembrane</keyword>
<organism evidence="6 7">
    <name type="scientific">Emericellopsis cladophorae</name>
    <dbReference type="NCBI Taxonomy" id="2686198"/>
    <lineage>
        <taxon>Eukaryota</taxon>
        <taxon>Fungi</taxon>
        <taxon>Dikarya</taxon>
        <taxon>Ascomycota</taxon>
        <taxon>Pezizomycotina</taxon>
        <taxon>Sordariomycetes</taxon>
        <taxon>Hypocreomycetidae</taxon>
        <taxon>Hypocreales</taxon>
        <taxon>Bionectriaceae</taxon>
        <taxon>Emericellopsis</taxon>
    </lineage>
</organism>
<reference evidence="6" key="2">
    <citation type="submission" date="2022-07" db="EMBL/GenBank/DDBJ databases">
        <authorList>
            <person name="Goncalves M.F.M."/>
            <person name="Hilario S."/>
            <person name="Van De Peer Y."/>
            <person name="Esteves A.C."/>
            <person name="Alves A."/>
        </authorList>
    </citation>
    <scope>NUCLEOTIDE SEQUENCE</scope>
    <source>
        <strain evidence="6">MUM 19.33</strain>
    </source>
</reference>
<evidence type="ECO:0000256" key="3">
    <source>
        <dbReference type="ARBA" id="ARBA00022989"/>
    </source>
</evidence>
<evidence type="ECO:0000256" key="4">
    <source>
        <dbReference type="ARBA" id="ARBA00023136"/>
    </source>
</evidence>
<dbReference type="Proteomes" id="UP001055219">
    <property type="component" value="Unassembled WGS sequence"/>
</dbReference>
<dbReference type="PANTHER" id="PTHR17920:SF22">
    <property type="entry name" value="DUF726 DOMAIN PROTEIN (AFU_ORTHOLOGUE AFUA_2G12860)"/>
    <property type="match status" value="1"/>
</dbReference>
<feature type="region of interest" description="Disordered" evidence="5">
    <location>
        <begin position="35"/>
        <end position="72"/>
    </location>
</feature>
<accession>A0A9P9XYT2</accession>
<comment type="caution">
    <text evidence="6">The sequence shown here is derived from an EMBL/GenBank/DDBJ whole genome shotgun (WGS) entry which is preliminary data.</text>
</comment>
<dbReference type="AlphaFoldDB" id="A0A9P9XYT2"/>
<feature type="compositionally biased region" description="Gly residues" evidence="5">
    <location>
        <begin position="58"/>
        <end position="70"/>
    </location>
</feature>